<comment type="caution">
    <text evidence="2">The sequence shown here is derived from an EMBL/GenBank/DDBJ whole genome shotgun (WGS) entry which is preliminary data.</text>
</comment>
<evidence type="ECO:0000256" key="1">
    <source>
        <dbReference type="SAM" id="MobiDB-lite"/>
    </source>
</evidence>
<dbReference type="Proteomes" id="UP001368270">
    <property type="component" value="Unassembled WGS sequence"/>
</dbReference>
<keyword evidence="3" id="KW-1185">Reference proteome</keyword>
<dbReference type="EMBL" id="JBBGAZ010000001">
    <property type="protein sequence ID" value="MEJ5217109.1"/>
    <property type="molecule type" value="Genomic_DNA"/>
</dbReference>
<name>A0ABU8QCG3_9RHOB</name>
<organism evidence="2 3">
    <name type="scientific">Cognatishimia coralii</name>
    <dbReference type="NCBI Taxonomy" id="3083254"/>
    <lineage>
        <taxon>Bacteria</taxon>
        <taxon>Pseudomonadati</taxon>
        <taxon>Pseudomonadota</taxon>
        <taxon>Alphaproteobacteria</taxon>
        <taxon>Rhodobacterales</taxon>
        <taxon>Paracoccaceae</taxon>
        <taxon>Cognatishimia</taxon>
    </lineage>
</organism>
<gene>
    <name evidence="2" type="ORF">WG622_02560</name>
</gene>
<dbReference type="RefSeq" id="WP_339402149.1">
    <property type="nucleotide sequence ID" value="NZ_JBBGAZ010000001.1"/>
</dbReference>
<sequence>MSSSSSSSATSTTNADHRVAADGGSTAVSAGGDVSVHIVPDEAFEMGEAALMEMADLAHGSMNIGLAHSEVVADTLSEALFETQRSAKTEAAQLSETFIKMAIPAAALAFVAGKLLK</sequence>
<evidence type="ECO:0000313" key="3">
    <source>
        <dbReference type="Proteomes" id="UP001368270"/>
    </source>
</evidence>
<protein>
    <recommendedName>
        <fullName evidence="4">Killing trait domain-containing protein</fullName>
    </recommendedName>
</protein>
<proteinExistence type="predicted"/>
<reference evidence="2 3" key="1">
    <citation type="submission" date="2024-03" db="EMBL/GenBank/DDBJ databases">
        <title>Cognatishimia coralii sp. nov., a marine bacterium isolated from coral surrounding seawater.</title>
        <authorList>
            <person name="Liu X."/>
            <person name="Liu S."/>
            <person name="Sun H."/>
            <person name="Zhang Y."/>
        </authorList>
    </citation>
    <scope>NUCLEOTIDE SEQUENCE [LARGE SCALE GENOMIC DNA]</scope>
    <source>
        <strain evidence="2 3">D5M38</strain>
    </source>
</reference>
<evidence type="ECO:0000313" key="2">
    <source>
        <dbReference type="EMBL" id="MEJ5217109.1"/>
    </source>
</evidence>
<evidence type="ECO:0008006" key="4">
    <source>
        <dbReference type="Google" id="ProtNLM"/>
    </source>
</evidence>
<accession>A0ABU8QCG3</accession>
<feature type="compositionally biased region" description="Low complexity" evidence="1">
    <location>
        <begin position="1"/>
        <end position="13"/>
    </location>
</feature>
<feature type="region of interest" description="Disordered" evidence="1">
    <location>
        <begin position="1"/>
        <end position="31"/>
    </location>
</feature>